<sequence>MPTYQEFPTCDLCRSIDLEIVHNDDYGPMTACSDCGYTWVAKYDELTTEINITQAS</sequence>
<organism evidence="1">
    <name type="scientific">freshwater metagenome</name>
    <dbReference type="NCBI Taxonomy" id="449393"/>
    <lineage>
        <taxon>unclassified sequences</taxon>
        <taxon>metagenomes</taxon>
        <taxon>ecological metagenomes</taxon>
    </lineage>
</organism>
<dbReference type="AlphaFoldDB" id="A0A094QNY0"/>
<accession>A0A094QNY0</accession>
<dbReference type="EMBL" id="JNSL01000088">
    <property type="protein sequence ID" value="KGA16301.1"/>
    <property type="molecule type" value="Genomic_DNA"/>
</dbReference>
<proteinExistence type="predicted"/>
<reference evidence="1" key="1">
    <citation type="submission" date="2014-06" db="EMBL/GenBank/DDBJ databases">
        <title>Key roles for freshwater Actinobacteria revealed by deep metagenomic sequencing.</title>
        <authorList>
            <person name="Ghai R."/>
            <person name="Mizuno C.M."/>
            <person name="Picazo A."/>
            <person name="Camacho A."/>
            <person name="Rodriguez-Valera F."/>
        </authorList>
    </citation>
    <scope>NUCLEOTIDE SEQUENCE</scope>
</reference>
<name>A0A094QNY0_9ZZZZ</name>
<gene>
    <name evidence="1" type="ORF">GM51_12865</name>
</gene>
<evidence type="ECO:0000313" key="1">
    <source>
        <dbReference type="EMBL" id="KGA16301.1"/>
    </source>
</evidence>
<comment type="caution">
    <text evidence="1">The sequence shown here is derived from an EMBL/GenBank/DDBJ whole genome shotgun (WGS) entry which is preliminary data.</text>
</comment>
<protein>
    <submittedName>
        <fullName evidence="1">Uncharacterized protein</fullName>
    </submittedName>
</protein>